<gene>
    <name evidence="1" type="ORF">PFISCL1PPCAC_20130</name>
</gene>
<dbReference type="EMBL" id="BTSY01000005">
    <property type="protein sequence ID" value="GMT28833.1"/>
    <property type="molecule type" value="Genomic_DNA"/>
</dbReference>
<feature type="non-terminal residue" evidence="1">
    <location>
        <position position="1"/>
    </location>
</feature>
<name>A0AAV5WBC0_9BILA</name>
<organism evidence="1 2">
    <name type="scientific">Pristionchus fissidentatus</name>
    <dbReference type="NCBI Taxonomy" id="1538716"/>
    <lineage>
        <taxon>Eukaryota</taxon>
        <taxon>Metazoa</taxon>
        <taxon>Ecdysozoa</taxon>
        <taxon>Nematoda</taxon>
        <taxon>Chromadorea</taxon>
        <taxon>Rhabditida</taxon>
        <taxon>Rhabditina</taxon>
        <taxon>Diplogasteromorpha</taxon>
        <taxon>Diplogasteroidea</taxon>
        <taxon>Neodiplogasteridae</taxon>
        <taxon>Pristionchus</taxon>
    </lineage>
</organism>
<dbReference type="AlphaFoldDB" id="A0AAV5WBC0"/>
<keyword evidence="2" id="KW-1185">Reference proteome</keyword>
<reference evidence="1" key="1">
    <citation type="submission" date="2023-10" db="EMBL/GenBank/DDBJ databases">
        <title>Genome assembly of Pristionchus species.</title>
        <authorList>
            <person name="Yoshida K."/>
            <person name="Sommer R.J."/>
        </authorList>
    </citation>
    <scope>NUCLEOTIDE SEQUENCE</scope>
    <source>
        <strain evidence="1">RS5133</strain>
    </source>
</reference>
<sequence length="112" mass="12468">GLHKFLIKCVEGCIPTPNRVGKCTFLYVKGLCEACGNEKMMAKYIDRFPLTADLERMKSEAGDTPIAALITQSISGLARAERRRPALILSSSGVHIEISLFSDFDHFNDYEE</sequence>
<proteinExistence type="predicted"/>
<evidence type="ECO:0000313" key="2">
    <source>
        <dbReference type="Proteomes" id="UP001432322"/>
    </source>
</evidence>
<dbReference type="Proteomes" id="UP001432322">
    <property type="component" value="Unassembled WGS sequence"/>
</dbReference>
<accession>A0AAV5WBC0</accession>
<evidence type="ECO:0000313" key="1">
    <source>
        <dbReference type="EMBL" id="GMT28833.1"/>
    </source>
</evidence>
<comment type="caution">
    <text evidence="1">The sequence shown here is derived from an EMBL/GenBank/DDBJ whole genome shotgun (WGS) entry which is preliminary data.</text>
</comment>
<protein>
    <submittedName>
        <fullName evidence="1">Uncharacterized protein</fullName>
    </submittedName>
</protein>
<feature type="non-terminal residue" evidence="1">
    <location>
        <position position="112"/>
    </location>
</feature>